<dbReference type="SMART" id="SM00256">
    <property type="entry name" value="FBOX"/>
    <property type="match status" value="1"/>
</dbReference>
<reference evidence="5 6" key="1">
    <citation type="submission" date="2016-08" db="EMBL/GenBank/DDBJ databases">
        <title>Genomes of anaerobic fungi encode conserved fungal cellulosomes for biomass hydrolysis.</title>
        <authorList>
            <consortium name="DOE Joint Genome Institute"/>
            <person name="Haitjema C.H."/>
            <person name="Gilmore S.P."/>
            <person name="Henske J.K."/>
            <person name="Solomon K.V."/>
            <person name="De Groot R."/>
            <person name="Kuo A."/>
            <person name="Mondo S.J."/>
            <person name="Salamov A.A."/>
            <person name="Labutti K."/>
            <person name="Zhao Z."/>
            <person name="Chiniquy J."/>
            <person name="Barry K."/>
            <person name="Brewer H.M."/>
            <person name="Purvine S.O."/>
            <person name="Wright A.T."/>
            <person name="Boxma B."/>
            <person name="Van Alen T."/>
            <person name="Hackstein J.H."/>
            <person name="Baker S.E."/>
            <person name="Grigoriev I.V."/>
            <person name="O'Malley M.A."/>
        </authorList>
    </citation>
    <scope>NUCLEOTIDE SEQUENCE [LARGE SCALE GENOMIC DNA]</scope>
    <source>
        <strain evidence="6">finn</strain>
    </source>
</reference>
<dbReference type="EMBL" id="MCFH01000003">
    <property type="protein sequence ID" value="ORX59211.1"/>
    <property type="molecule type" value="Genomic_DNA"/>
</dbReference>
<reference evidence="5 6" key="2">
    <citation type="submission" date="2016-08" db="EMBL/GenBank/DDBJ databases">
        <title>Pervasive Adenine N6-methylation of Active Genes in Fungi.</title>
        <authorList>
            <consortium name="DOE Joint Genome Institute"/>
            <person name="Mondo S.J."/>
            <person name="Dannebaum R.O."/>
            <person name="Kuo R.C."/>
            <person name="Labutti K."/>
            <person name="Haridas S."/>
            <person name="Kuo A."/>
            <person name="Salamov A."/>
            <person name="Ahrendt S.R."/>
            <person name="Lipzen A."/>
            <person name="Sullivan W."/>
            <person name="Andreopoulos W.B."/>
            <person name="Clum A."/>
            <person name="Lindquist E."/>
            <person name="Daum C."/>
            <person name="Ramamoorthy G.K."/>
            <person name="Gryganskyi A."/>
            <person name="Culley D."/>
            <person name="Magnuson J.K."/>
            <person name="James T.Y."/>
            <person name="O'Malley M.A."/>
            <person name="Stajich J.E."/>
            <person name="Spatafora J.W."/>
            <person name="Visel A."/>
            <person name="Grigoriev I.V."/>
        </authorList>
    </citation>
    <scope>NUCLEOTIDE SEQUENCE [LARGE SCALE GENOMIC DNA]</scope>
    <source>
        <strain evidence="6">finn</strain>
    </source>
</reference>
<dbReference type="InterPro" id="IPR037129">
    <property type="entry name" value="XPA_sf"/>
</dbReference>
<name>A0A1Y1VL85_9FUNG</name>
<organism evidence="5 6">
    <name type="scientific">Piromyces finnis</name>
    <dbReference type="NCBI Taxonomy" id="1754191"/>
    <lineage>
        <taxon>Eukaryota</taxon>
        <taxon>Fungi</taxon>
        <taxon>Fungi incertae sedis</taxon>
        <taxon>Chytridiomycota</taxon>
        <taxon>Chytridiomycota incertae sedis</taxon>
        <taxon>Neocallimastigomycetes</taxon>
        <taxon>Neocallimastigales</taxon>
        <taxon>Neocallimastigaceae</taxon>
        <taxon>Piromyces</taxon>
    </lineage>
</organism>
<gene>
    <name evidence="5" type="ORF">BCR36DRAFT_401803</name>
</gene>
<dbReference type="InterPro" id="IPR009061">
    <property type="entry name" value="DNA-bd_dom_put_sf"/>
</dbReference>
<dbReference type="Pfam" id="PF12937">
    <property type="entry name" value="F-box-like"/>
    <property type="match status" value="1"/>
</dbReference>
<keyword evidence="3" id="KW-0539">Nucleus</keyword>
<dbReference type="SUPFAM" id="SSF46955">
    <property type="entry name" value="Putative DNA-binding domain"/>
    <property type="match status" value="1"/>
</dbReference>
<evidence type="ECO:0000256" key="2">
    <source>
        <dbReference type="ARBA" id="ARBA00022833"/>
    </source>
</evidence>
<dbReference type="GO" id="GO:0070914">
    <property type="term" value="P:UV-damage excision repair"/>
    <property type="evidence" value="ECO:0007669"/>
    <property type="project" value="TreeGrafter"/>
</dbReference>
<dbReference type="Proteomes" id="UP000193719">
    <property type="component" value="Unassembled WGS sequence"/>
</dbReference>
<protein>
    <recommendedName>
        <fullName evidence="4">F-box domain-containing protein</fullName>
    </recommendedName>
</protein>
<dbReference type="OrthoDB" id="165382at2759"/>
<dbReference type="PANTHER" id="PTHR10142:SF0">
    <property type="entry name" value="DNA REPAIR PROTEIN COMPLEMENTING XP-A CELLS"/>
    <property type="match status" value="1"/>
</dbReference>
<comment type="caution">
    <text evidence="5">The sequence shown here is derived from an EMBL/GenBank/DDBJ whole genome shotgun (WGS) entry which is preliminary data.</text>
</comment>
<evidence type="ECO:0000259" key="4">
    <source>
        <dbReference type="PROSITE" id="PS50181"/>
    </source>
</evidence>
<dbReference type="GO" id="GO:1901255">
    <property type="term" value="P:nucleotide-excision repair involved in interstrand cross-link repair"/>
    <property type="evidence" value="ECO:0007669"/>
    <property type="project" value="TreeGrafter"/>
</dbReference>
<feature type="domain" description="F-box" evidence="4">
    <location>
        <begin position="46"/>
        <end position="92"/>
    </location>
</feature>
<accession>A0A1Y1VL85</accession>
<evidence type="ECO:0000256" key="3">
    <source>
        <dbReference type="ARBA" id="ARBA00023242"/>
    </source>
</evidence>
<dbReference type="GO" id="GO:0006284">
    <property type="term" value="P:base-excision repair"/>
    <property type="evidence" value="ECO:0007669"/>
    <property type="project" value="TreeGrafter"/>
</dbReference>
<dbReference type="GO" id="GO:0003684">
    <property type="term" value="F:damaged DNA binding"/>
    <property type="evidence" value="ECO:0007669"/>
    <property type="project" value="InterPro"/>
</dbReference>
<keyword evidence="6" id="KW-1185">Reference proteome</keyword>
<sequence>MSINSSMQVTPIRPNQTETYCSQLISSSSSSIHSYSLSSSSISSSQKSLTSLSTDILLHLIEYLPPTALVKLSMTCRKLYQLSQDELYWKRHIQKMKDGLLYQILLKHELHRNFSWRQLYSSVVSSHCANCGCSTPYLFLLTNTKVCRNCLETSDDYLIITKSIAISQFLLTEKDLSTIPKGIIGQKGDRSFMGYIQVYAAKSVNKISIEKWGSKEKRDRELEKRKRKALHHWKQRMDTYISFHPSLRSKKRVIDTQKKKLHLSSTTTTTSKIKVPKRPPTMPIILKDIKDTIIDNYDRFSMVINLGFVEKDTGRFFEPIQCGFCDETKKITSMSEEDSIFEKPCNIKYPTIYTIHSLKDHITKCHIDLCEKITNVRINIIQNC</sequence>
<dbReference type="InterPro" id="IPR036047">
    <property type="entry name" value="F-box-like_dom_sf"/>
</dbReference>
<dbReference type="Gene3D" id="1.20.1280.50">
    <property type="match status" value="1"/>
</dbReference>
<keyword evidence="2" id="KW-0862">Zinc</keyword>
<dbReference type="PANTHER" id="PTHR10142">
    <property type="entry name" value="DNA REPAIR PROTEIN COMPLEMENTING XP-A CELLS"/>
    <property type="match status" value="1"/>
</dbReference>
<dbReference type="InterPro" id="IPR001810">
    <property type="entry name" value="F-box_dom"/>
</dbReference>
<dbReference type="InterPro" id="IPR000465">
    <property type="entry name" value="XPA/RAD14"/>
</dbReference>
<dbReference type="GO" id="GO:0000715">
    <property type="term" value="P:nucleotide-excision repair, DNA damage recognition"/>
    <property type="evidence" value="ECO:0007669"/>
    <property type="project" value="TreeGrafter"/>
</dbReference>
<dbReference type="GO" id="GO:0000110">
    <property type="term" value="C:nucleotide-excision repair factor 1 complex"/>
    <property type="evidence" value="ECO:0007669"/>
    <property type="project" value="TreeGrafter"/>
</dbReference>
<evidence type="ECO:0000256" key="1">
    <source>
        <dbReference type="ARBA" id="ARBA00004123"/>
    </source>
</evidence>
<dbReference type="PROSITE" id="PS50181">
    <property type="entry name" value="FBOX"/>
    <property type="match status" value="1"/>
</dbReference>
<dbReference type="AlphaFoldDB" id="A0A1Y1VL85"/>
<evidence type="ECO:0000313" key="5">
    <source>
        <dbReference type="EMBL" id="ORX59211.1"/>
    </source>
</evidence>
<comment type="subcellular location">
    <subcellularLocation>
        <location evidence="1">Nucleus</location>
    </subcellularLocation>
</comment>
<dbReference type="Gene3D" id="3.90.530.10">
    <property type="entry name" value="XPA C-terminal domain"/>
    <property type="match status" value="1"/>
</dbReference>
<dbReference type="SUPFAM" id="SSF81383">
    <property type="entry name" value="F-box domain"/>
    <property type="match status" value="1"/>
</dbReference>
<evidence type="ECO:0000313" key="6">
    <source>
        <dbReference type="Proteomes" id="UP000193719"/>
    </source>
</evidence>
<proteinExistence type="predicted"/>